<dbReference type="SUPFAM" id="SSF51182">
    <property type="entry name" value="RmlC-like cupins"/>
    <property type="match status" value="1"/>
</dbReference>
<evidence type="ECO:0000313" key="3">
    <source>
        <dbReference type="EMBL" id="RTY38795.1"/>
    </source>
</evidence>
<dbReference type="Pfam" id="PF06172">
    <property type="entry name" value="Cupin_5"/>
    <property type="match status" value="1"/>
</dbReference>
<dbReference type="Gene3D" id="2.60.120.10">
    <property type="entry name" value="Jelly Rolls"/>
    <property type="match status" value="1"/>
</dbReference>
<evidence type="ECO:0000313" key="5">
    <source>
        <dbReference type="Proteomes" id="UP000327458"/>
    </source>
</evidence>
<reference evidence="2 5" key="2">
    <citation type="submission" date="2019-07" db="EMBL/GenBank/DDBJ databases">
        <title>Draft genome Sequence of Chlorobium phaeovibrioides sp. strain PhvTcv-s14, from the Phylum Chlorobi.</title>
        <authorList>
            <person name="Babenko V."/>
            <person name="Boldyreva D."/>
            <person name="Kanygina A."/>
            <person name="Selezneva O."/>
            <person name="Akopiyan T."/>
            <person name="Lunina O."/>
        </authorList>
    </citation>
    <scope>NUCLEOTIDE SEQUENCE [LARGE SCALE GENOMIC DNA]</scope>
    <source>
        <strain evidence="2 5">GrTcv12</strain>
    </source>
</reference>
<dbReference type="CDD" id="cd06121">
    <property type="entry name" value="cupin_YML079wp"/>
    <property type="match status" value="1"/>
</dbReference>
<protein>
    <submittedName>
        <fullName evidence="3">Cupin domain-containing protein</fullName>
    </submittedName>
</protein>
<comment type="caution">
    <text evidence="3">The sequence shown here is derived from an EMBL/GenBank/DDBJ whole genome shotgun (WGS) entry which is preliminary data.</text>
</comment>
<dbReference type="Proteomes" id="UP000327458">
    <property type="component" value="Unassembled WGS sequence"/>
</dbReference>
<dbReference type="OMA" id="HWHRIDA"/>
<reference evidence="3 4" key="1">
    <citation type="submission" date="2018-12" db="EMBL/GenBank/DDBJ databases">
        <authorList>
            <person name="Lunina O.N."/>
            <person name="Grouzdev D.S."/>
            <person name="Gorlenko V.M."/>
            <person name="Savvichev A.S."/>
        </authorList>
    </citation>
    <scope>NUCLEOTIDE SEQUENCE [LARGE SCALE GENOMIC DNA]</scope>
    <source>
        <strain evidence="3 4">BrKhr-17</strain>
    </source>
</reference>
<dbReference type="InterPro" id="IPR039935">
    <property type="entry name" value="YML079W-like"/>
</dbReference>
<proteinExistence type="predicted"/>
<dbReference type="Proteomes" id="UP000279908">
    <property type="component" value="Unassembled WGS sequence"/>
</dbReference>
<gene>
    <name evidence="3" type="ORF">EKD02_03745</name>
    <name evidence="2" type="ORF">FP507_08040</name>
</gene>
<dbReference type="RefSeq" id="WP_011890606.1">
    <property type="nucleotide sequence ID" value="NZ_RXYK01000004.1"/>
</dbReference>
<accession>A0A3S0NAU1</accession>
<dbReference type="InterPro" id="IPR009327">
    <property type="entry name" value="Cupin_DUF985"/>
</dbReference>
<evidence type="ECO:0000259" key="1">
    <source>
        <dbReference type="Pfam" id="PF06172"/>
    </source>
</evidence>
<feature type="domain" description="DUF985" evidence="1">
    <location>
        <begin position="8"/>
        <end position="147"/>
    </location>
</feature>
<dbReference type="InterPro" id="IPR014710">
    <property type="entry name" value="RmlC-like_jellyroll"/>
</dbReference>
<dbReference type="PANTHER" id="PTHR33387">
    <property type="entry name" value="RMLC-LIKE JELLY ROLL FOLD PROTEIN"/>
    <property type="match status" value="1"/>
</dbReference>
<sequence length="167" mass="18494">MQKAEFWQERLELLRHPEGGWFRETWRTAESLPFSDGAPCTSPRSCATAIYYLLEAGDRSTLHRIRSDELWLWHAGDPLRISVFPGGEGTPSSFTLGPDPLSGNELQGVVAAGDWFGAAPPSPGLSGYTLVSCVVAPGFEFRDFAFAKREELIARFPLHRGIIENLT</sequence>
<organism evidence="3 4">
    <name type="scientific">Chlorobium phaeovibrioides</name>
    <dbReference type="NCBI Taxonomy" id="1094"/>
    <lineage>
        <taxon>Bacteria</taxon>
        <taxon>Pseudomonadati</taxon>
        <taxon>Chlorobiota</taxon>
        <taxon>Chlorobiia</taxon>
        <taxon>Chlorobiales</taxon>
        <taxon>Chlorobiaceae</taxon>
        <taxon>Chlorobium/Pelodictyon group</taxon>
        <taxon>Chlorobium</taxon>
    </lineage>
</organism>
<dbReference type="EMBL" id="VMRG01000001">
    <property type="protein sequence ID" value="KAA6233002.1"/>
    <property type="molecule type" value="Genomic_DNA"/>
</dbReference>
<dbReference type="PANTHER" id="PTHR33387:SF3">
    <property type="entry name" value="DUF985 DOMAIN-CONTAINING PROTEIN"/>
    <property type="match status" value="1"/>
</dbReference>
<dbReference type="AlphaFoldDB" id="A0A3S0NAU1"/>
<evidence type="ECO:0000313" key="4">
    <source>
        <dbReference type="Proteomes" id="UP000279908"/>
    </source>
</evidence>
<dbReference type="EMBL" id="RXYK01000004">
    <property type="protein sequence ID" value="RTY38795.1"/>
    <property type="molecule type" value="Genomic_DNA"/>
</dbReference>
<evidence type="ECO:0000313" key="2">
    <source>
        <dbReference type="EMBL" id="KAA6233002.1"/>
    </source>
</evidence>
<dbReference type="InterPro" id="IPR011051">
    <property type="entry name" value="RmlC_Cupin_sf"/>
</dbReference>
<name>A0A3S0NAU1_CHLPH</name>